<dbReference type="GO" id="GO:0005524">
    <property type="term" value="F:ATP binding"/>
    <property type="evidence" value="ECO:0007669"/>
    <property type="project" value="UniProtKB-UniRule"/>
</dbReference>
<proteinExistence type="inferred from homology"/>
<dbReference type="InterPro" id="IPR019499">
    <property type="entry name" value="Val-tRNA_synth_tRNA-bd"/>
</dbReference>
<evidence type="ECO:0000256" key="10">
    <source>
        <dbReference type="ARBA" id="ARBA00047552"/>
    </source>
</evidence>
<dbReference type="GO" id="GO:0002161">
    <property type="term" value="F:aminoacyl-tRNA deacylase activity"/>
    <property type="evidence" value="ECO:0007669"/>
    <property type="project" value="InterPro"/>
</dbReference>
<dbReference type="FunFam" id="3.90.740.10:FF:000005">
    <property type="entry name" value="Valine--tRNA ligase, mitochondrial"/>
    <property type="match status" value="1"/>
</dbReference>
<evidence type="ECO:0000313" key="15">
    <source>
        <dbReference type="EMBL" id="HGE78148.1"/>
    </source>
</evidence>
<comment type="caution">
    <text evidence="15">The sequence shown here is derived from an EMBL/GenBank/DDBJ whole genome shotgun (WGS) entry which is preliminary data.</text>
</comment>
<dbReference type="SUPFAM" id="SSF50677">
    <property type="entry name" value="ValRS/IleRS/LeuRS editing domain"/>
    <property type="match status" value="1"/>
</dbReference>
<organism evidence="15">
    <name type="scientific">candidate division WOR-3 bacterium</name>
    <dbReference type="NCBI Taxonomy" id="2052148"/>
    <lineage>
        <taxon>Bacteria</taxon>
        <taxon>Bacteria division WOR-3</taxon>
    </lineage>
</organism>
<dbReference type="InterPro" id="IPR033705">
    <property type="entry name" value="Anticodon_Ia_Val"/>
</dbReference>
<comment type="caution">
    <text evidence="11">Lacks conserved residue(s) required for the propagation of feature annotation.</text>
</comment>
<dbReference type="NCBIfam" id="NF004349">
    <property type="entry name" value="PRK05729.1"/>
    <property type="match status" value="1"/>
</dbReference>
<dbReference type="InterPro" id="IPR014729">
    <property type="entry name" value="Rossmann-like_a/b/a_fold"/>
</dbReference>
<dbReference type="HAMAP" id="MF_02004">
    <property type="entry name" value="Val_tRNA_synth_type1"/>
    <property type="match status" value="1"/>
</dbReference>
<dbReference type="Gene3D" id="1.10.287.380">
    <property type="entry name" value="Valyl-tRNA synthetase, C-terminal domain"/>
    <property type="match status" value="1"/>
</dbReference>
<evidence type="ECO:0000256" key="6">
    <source>
        <dbReference type="ARBA" id="ARBA00022840"/>
    </source>
</evidence>
<sequence length="874" mass="102755">MEDFSTKYDPKGIEDRIYEFWLKENLFTPNLDSNKPSYTITIPPPNVTGRLTLGHILNNTIQDILIRYKKMSGYETLWVPGMDHAGIATQVKVEEERLLPRGIRKEDLGREKFLEEVWKWKEEYAEIIRTQLKKMGCALDWSRECFTLSEDYSKKVIKVFVDLYNKNLIYRGERIINWCPRCLTALSDEQVETENRSGKLYYINYPIKNSDNFITVATTRPETMLGDTAVCVNPDDPRYKNLTGKVAILPIMNREIPIIADPYVDPEFGTGALKVTPAHDPFDFELSKKHNLQIINIMNPDGTLNDNAGEYKGMERFEARKRIIEHLDRLKLLKKIENYTVPMAICERCETPIEPRLSKQWFVRMKPLAQPALEVVREGKIKIYPKRWINLYNHWLENVKDWCISRQLWWGHRIPIYYCKNCYEREGTEKKDAEVAKGIIVAEKKPEKCPYCGSTEIYQDEDVLDTWFSSWLWPFATLGWPEETRDYKRFYPTQTLATGWDIIYLWVARMIMAGLEFTKSIPFSNVVFHPMIRDEKGRKMSKSLGNSPEPMDLIDKYGADALRFGLLLITPREQDVLYSEKSIDVGRKFCNKLWNAGRLILTSFPDIPESISDDLTDIDRWILYQFNVLLKDAEYYFNNFELNALSKRLYDFFWHTFCDWYLEMIKVPPYNKKNIVKYLFKQLLKVLHPFIPFITEELYQRFNDKKKSILLDEFPQKISIPEPEPYILEMIKLIEEIRNIRGLFSIPSNEPLNIILSTDEARRLFIDRNSGIIQKLGGVNSVAFGNKPKASAATIVMPKIIGYVLLKGIDIEREKKRLEEEVTFLTKRIDELKNRLNNPKYLDKVKPEVRKKEEERLEESLNRIAYIKQAMENL</sequence>
<evidence type="ECO:0000256" key="2">
    <source>
        <dbReference type="ARBA" id="ARBA00011245"/>
    </source>
</evidence>
<dbReference type="Gene3D" id="3.40.50.620">
    <property type="entry name" value="HUPs"/>
    <property type="match status" value="2"/>
</dbReference>
<comment type="similarity">
    <text evidence="11">Belongs to the class-I aminoacyl-tRNA synthetase family. ValS type 1 subfamily.</text>
</comment>
<feature type="binding site" evidence="11">
    <location>
        <position position="542"/>
    </location>
    <ligand>
        <name>ATP</name>
        <dbReference type="ChEBI" id="CHEBI:30616"/>
    </ligand>
</feature>
<keyword evidence="8 11" id="KW-0175">Coiled coil</keyword>
<dbReference type="InterPro" id="IPR037118">
    <property type="entry name" value="Val-tRNA_synth_C_sf"/>
</dbReference>
<dbReference type="Gene3D" id="1.10.730.10">
    <property type="entry name" value="Isoleucyl-tRNA Synthetase, Domain 1"/>
    <property type="match status" value="1"/>
</dbReference>
<evidence type="ECO:0000256" key="1">
    <source>
        <dbReference type="ARBA" id="ARBA00004496"/>
    </source>
</evidence>
<dbReference type="GO" id="GO:0006438">
    <property type="term" value="P:valyl-tRNA aminoacylation"/>
    <property type="evidence" value="ECO:0007669"/>
    <property type="project" value="UniProtKB-UniRule"/>
</dbReference>
<comment type="function">
    <text evidence="11">Catalyzes the attachment of valine to tRNA(Val). As ValRS can inadvertently accommodate and process structurally similar amino acids such as threonine, to avoid such errors, it has a 'posttransfer' editing activity that hydrolyzes mischarged Thr-tRNA(Val) in a tRNA-dependent manner.</text>
</comment>
<comment type="domain">
    <text evidence="11">The C-terminal coiled-coil domain is crucial for aminoacylation activity.</text>
</comment>
<dbReference type="PANTHER" id="PTHR11946">
    <property type="entry name" value="VALYL-TRNA SYNTHETASES"/>
    <property type="match status" value="1"/>
</dbReference>
<dbReference type="PRINTS" id="PR00986">
    <property type="entry name" value="TRNASYNTHVAL"/>
</dbReference>
<gene>
    <name evidence="11" type="primary">valS</name>
    <name evidence="15" type="ORF">ENX68_04015</name>
</gene>
<protein>
    <recommendedName>
        <fullName evidence="11">Valine--tRNA ligase</fullName>
        <ecNumber evidence="11">6.1.1.9</ecNumber>
    </recommendedName>
    <alternativeName>
        <fullName evidence="11">Valyl-tRNA synthetase</fullName>
        <shortName evidence="11">ValRS</shortName>
    </alternativeName>
</protein>
<evidence type="ECO:0000256" key="8">
    <source>
        <dbReference type="ARBA" id="ARBA00023054"/>
    </source>
</evidence>
<evidence type="ECO:0000259" key="12">
    <source>
        <dbReference type="Pfam" id="PF00133"/>
    </source>
</evidence>
<feature type="domain" description="Methionyl/Valyl/Leucyl/Isoleucyl-tRNA synthetase anticodon-binding" evidence="13">
    <location>
        <begin position="619"/>
        <end position="755"/>
    </location>
</feature>
<dbReference type="Pfam" id="PF00133">
    <property type="entry name" value="tRNA-synt_1"/>
    <property type="match status" value="1"/>
</dbReference>
<name>A0A7V3VU05_UNCW3</name>
<keyword evidence="4 11" id="KW-0436">Ligase</keyword>
<dbReference type="FunFam" id="3.40.50.620:FF:000032">
    <property type="entry name" value="Valine--tRNA ligase"/>
    <property type="match status" value="1"/>
</dbReference>
<keyword evidence="7 11" id="KW-0648">Protein biosynthesis</keyword>
<comment type="domain">
    <text evidence="11">ValRS has two distinct active sites: one for aminoacylation and one for editing. The misactivated threonine is translocated from the active site to the editing site.</text>
</comment>
<evidence type="ECO:0000256" key="9">
    <source>
        <dbReference type="ARBA" id="ARBA00023146"/>
    </source>
</evidence>
<dbReference type="Pfam" id="PF08264">
    <property type="entry name" value="Anticodon_1"/>
    <property type="match status" value="1"/>
</dbReference>
<reference evidence="15" key="1">
    <citation type="journal article" date="2020" name="mSystems">
        <title>Genome- and Community-Level Interaction Insights into Carbon Utilization and Element Cycling Functions of Hydrothermarchaeota in Hydrothermal Sediment.</title>
        <authorList>
            <person name="Zhou Z."/>
            <person name="Liu Y."/>
            <person name="Xu W."/>
            <person name="Pan J."/>
            <person name="Luo Z.H."/>
            <person name="Li M."/>
        </authorList>
    </citation>
    <scope>NUCLEOTIDE SEQUENCE [LARGE SCALE GENOMIC DNA]</scope>
    <source>
        <strain evidence="15">SpSt-961</strain>
    </source>
</reference>
<feature type="domain" description="Aminoacyl-tRNA synthetase class Ia" evidence="12">
    <location>
        <begin position="17"/>
        <end position="576"/>
    </location>
</feature>
<dbReference type="CDD" id="cd00817">
    <property type="entry name" value="ValRS_core"/>
    <property type="match status" value="1"/>
</dbReference>
<dbReference type="InterPro" id="IPR010978">
    <property type="entry name" value="tRNA-bd_arm"/>
</dbReference>
<dbReference type="InterPro" id="IPR002303">
    <property type="entry name" value="Valyl-tRNA_ligase"/>
</dbReference>
<dbReference type="PROSITE" id="PS00178">
    <property type="entry name" value="AA_TRNA_LIGASE_I"/>
    <property type="match status" value="1"/>
</dbReference>
<dbReference type="InterPro" id="IPR009008">
    <property type="entry name" value="Val/Leu/Ile-tRNA-synth_edit"/>
</dbReference>
<dbReference type="CDD" id="cd07962">
    <property type="entry name" value="Anticodon_Ia_Val"/>
    <property type="match status" value="1"/>
</dbReference>
<keyword evidence="6 11" id="KW-0067">ATP-binding</keyword>
<keyword evidence="9 11" id="KW-0030">Aminoacyl-tRNA synthetase</keyword>
<dbReference type="FunFam" id="3.40.50.620:FF:000078">
    <property type="entry name" value="Valine--tRNA ligase, mitochondrial"/>
    <property type="match status" value="1"/>
</dbReference>
<dbReference type="SUPFAM" id="SSF47323">
    <property type="entry name" value="Anticodon-binding domain of a subclass of class I aminoacyl-tRNA synthetases"/>
    <property type="match status" value="1"/>
</dbReference>
<dbReference type="Pfam" id="PF10458">
    <property type="entry name" value="Val_tRNA-synt_C"/>
    <property type="match status" value="1"/>
</dbReference>
<dbReference type="PANTHER" id="PTHR11946:SF93">
    <property type="entry name" value="VALINE--TRNA LIGASE, CHLOROPLASTIC_MITOCHONDRIAL 2"/>
    <property type="match status" value="1"/>
</dbReference>
<dbReference type="InterPro" id="IPR002300">
    <property type="entry name" value="aa-tRNA-synth_Ia"/>
</dbReference>
<dbReference type="InterPro" id="IPR009080">
    <property type="entry name" value="tRNAsynth_Ia_anticodon-bd"/>
</dbReference>
<evidence type="ECO:0000259" key="13">
    <source>
        <dbReference type="Pfam" id="PF08264"/>
    </source>
</evidence>
<feature type="coiled-coil region" evidence="11">
    <location>
        <begin position="808"/>
        <end position="835"/>
    </location>
</feature>
<dbReference type="NCBIfam" id="TIGR00422">
    <property type="entry name" value="valS"/>
    <property type="match status" value="1"/>
</dbReference>
<evidence type="ECO:0000256" key="4">
    <source>
        <dbReference type="ARBA" id="ARBA00022598"/>
    </source>
</evidence>
<evidence type="ECO:0000256" key="11">
    <source>
        <dbReference type="HAMAP-Rule" id="MF_02004"/>
    </source>
</evidence>
<dbReference type="SUPFAM" id="SSF52374">
    <property type="entry name" value="Nucleotidylyl transferase"/>
    <property type="match status" value="1"/>
</dbReference>
<feature type="domain" description="Valyl-tRNA synthetase tRNA-binding arm" evidence="14">
    <location>
        <begin position="810"/>
        <end position="874"/>
    </location>
</feature>
<dbReference type="EMBL" id="DTOZ01000105">
    <property type="protein sequence ID" value="HGE78148.1"/>
    <property type="molecule type" value="Genomic_DNA"/>
</dbReference>
<dbReference type="Gene3D" id="3.90.740.10">
    <property type="entry name" value="Valyl/Leucyl/Isoleucyl-tRNA synthetase, editing domain"/>
    <property type="match status" value="1"/>
</dbReference>
<evidence type="ECO:0000256" key="5">
    <source>
        <dbReference type="ARBA" id="ARBA00022741"/>
    </source>
</evidence>
<dbReference type="GO" id="GO:0005829">
    <property type="term" value="C:cytosol"/>
    <property type="evidence" value="ECO:0007669"/>
    <property type="project" value="TreeGrafter"/>
</dbReference>
<dbReference type="InterPro" id="IPR001412">
    <property type="entry name" value="aa-tRNA-synth_I_CS"/>
</dbReference>
<dbReference type="GO" id="GO:0004832">
    <property type="term" value="F:valine-tRNA ligase activity"/>
    <property type="evidence" value="ECO:0007669"/>
    <property type="project" value="UniProtKB-UniRule"/>
</dbReference>
<comment type="subunit">
    <text evidence="2 11">Monomer.</text>
</comment>
<evidence type="ECO:0000256" key="3">
    <source>
        <dbReference type="ARBA" id="ARBA00022490"/>
    </source>
</evidence>
<dbReference type="InterPro" id="IPR013155">
    <property type="entry name" value="M/V/L/I-tRNA-synth_anticd-bd"/>
</dbReference>
<feature type="short sequence motif" description="'KMSKS' region" evidence="11">
    <location>
        <begin position="539"/>
        <end position="543"/>
    </location>
</feature>
<keyword evidence="5 11" id="KW-0547">Nucleotide-binding</keyword>
<keyword evidence="3 11" id="KW-0963">Cytoplasm</keyword>
<dbReference type="EC" id="6.1.1.9" evidence="11"/>
<dbReference type="AlphaFoldDB" id="A0A7V3VU05"/>
<accession>A0A7V3VU05</accession>
<dbReference type="SUPFAM" id="SSF46589">
    <property type="entry name" value="tRNA-binding arm"/>
    <property type="match status" value="1"/>
</dbReference>
<comment type="subcellular location">
    <subcellularLocation>
        <location evidence="1 11">Cytoplasm</location>
    </subcellularLocation>
</comment>
<evidence type="ECO:0000259" key="14">
    <source>
        <dbReference type="Pfam" id="PF10458"/>
    </source>
</evidence>
<evidence type="ECO:0000256" key="7">
    <source>
        <dbReference type="ARBA" id="ARBA00022917"/>
    </source>
</evidence>
<comment type="catalytic activity">
    <reaction evidence="10 11">
        <text>tRNA(Val) + L-valine + ATP = L-valyl-tRNA(Val) + AMP + diphosphate</text>
        <dbReference type="Rhea" id="RHEA:10704"/>
        <dbReference type="Rhea" id="RHEA-COMP:9672"/>
        <dbReference type="Rhea" id="RHEA-COMP:9708"/>
        <dbReference type="ChEBI" id="CHEBI:30616"/>
        <dbReference type="ChEBI" id="CHEBI:33019"/>
        <dbReference type="ChEBI" id="CHEBI:57762"/>
        <dbReference type="ChEBI" id="CHEBI:78442"/>
        <dbReference type="ChEBI" id="CHEBI:78537"/>
        <dbReference type="ChEBI" id="CHEBI:456215"/>
        <dbReference type="EC" id="6.1.1.9"/>
    </reaction>
</comment>